<evidence type="ECO:0000256" key="1">
    <source>
        <dbReference type="SAM" id="MobiDB-lite"/>
    </source>
</evidence>
<protein>
    <recommendedName>
        <fullName evidence="2">Heterokaryon incompatibility domain-containing protein</fullName>
    </recommendedName>
</protein>
<evidence type="ECO:0000313" key="3">
    <source>
        <dbReference type="EMBL" id="KAK8028649.1"/>
    </source>
</evidence>
<keyword evidence="4" id="KW-1185">Reference proteome</keyword>
<reference evidence="3 4" key="1">
    <citation type="submission" date="2023-01" db="EMBL/GenBank/DDBJ databases">
        <title>Analysis of 21 Apiospora genomes using comparative genomics revels a genus with tremendous synthesis potential of carbohydrate active enzymes and secondary metabolites.</title>
        <authorList>
            <person name="Sorensen T."/>
        </authorList>
    </citation>
    <scope>NUCLEOTIDE SEQUENCE [LARGE SCALE GENOMIC DNA]</scope>
    <source>
        <strain evidence="3 4">CBS 20057</strain>
    </source>
</reference>
<proteinExistence type="predicted"/>
<feature type="compositionally biased region" description="Polar residues" evidence="1">
    <location>
        <begin position="878"/>
        <end position="907"/>
    </location>
</feature>
<gene>
    <name evidence="3" type="ORF">PG991_005705</name>
</gene>
<dbReference type="InterPro" id="IPR052895">
    <property type="entry name" value="HetReg/Transcr_Mod"/>
</dbReference>
<name>A0ABR1SBU9_9PEZI</name>
<organism evidence="3 4">
    <name type="scientific">Apiospora marii</name>
    <dbReference type="NCBI Taxonomy" id="335849"/>
    <lineage>
        <taxon>Eukaryota</taxon>
        <taxon>Fungi</taxon>
        <taxon>Dikarya</taxon>
        <taxon>Ascomycota</taxon>
        <taxon>Pezizomycotina</taxon>
        <taxon>Sordariomycetes</taxon>
        <taxon>Xylariomycetidae</taxon>
        <taxon>Amphisphaeriales</taxon>
        <taxon>Apiosporaceae</taxon>
        <taxon>Apiospora</taxon>
    </lineage>
</organism>
<dbReference type="PANTHER" id="PTHR24148:SF82">
    <property type="entry name" value="HETEROKARYON INCOMPATIBILITY DOMAIN-CONTAINING PROTEIN"/>
    <property type="match status" value="1"/>
</dbReference>
<feature type="region of interest" description="Disordered" evidence="1">
    <location>
        <begin position="854"/>
        <end position="907"/>
    </location>
</feature>
<evidence type="ECO:0000259" key="2">
    <source>
        <dbReference type="Pfam" id="PF06985"/>
    </source>
</evidence>
<feature type="domain" description="Heterokaryon incompatibility" evidence="2">
    <location>
        <begin position="145"/>
        <end position="286"/>
    </location>
</feature>
<accession>A0ABR1SBU9</accession>
<dbReference type="InterPro" id="IPR010730">
    <property type="entry name" value="HET"/>
</dbReference>
<dbReference type="Pfam" id="PF06985">
    <property type="entry name" value="HET"/>
    <property type="match status" value="1"/>
</dbReference>
<comment type="caution">
    <text evidence="3">The sequence shown here is derived from an EMBL/GenBank/DDBJ whole genome shotgun (WGS) entry which is preliminary data.</text>
</comment>
<sequence length="993" mass="112208">MLHWHLGTCSRPNVRAQKDNLACQACGESISHQSPLPDHRNFRILSQEPVDRTCLDLSWPANVKYTQECILRDGGPDLTGSLAKHLGRPSKLISESGRLENLSRYGFPPLPSRQHIRVLLSPARRWGHPLHGFLQIQDLNGRPHYEALSYTWSDESGDASLSRRMYIGPAWDVVPITRSCSRALRRLRLEDIIRPIWVDAVCINQLNNSEKSIQIALMRRIYTKSIRCVVDLGEPTTGSDQALDRVNGIAGKDDHGPVSGQPLDHGDALNNLFHRPYFRRIWIIQEITSAPQVEVTCGSRSTDLRLLKHTSSVKPAWMDSFETQIETFQSESRYEGPEGLLRLLVDTKESESSDPRDKIFALLGLVRDYQTHGALMADYDLTYAQICTGLATYYLQHPSFHYIICLRGTRLSTLPSWVPNWGSLQENDWEQFRNLQTQNEPLIRVDQWEDVLKDVNVLHLGDSLGIVRLQGHNSPILSPSAQLYAPKVHGTTGALIHEVAIVFKYGYHLFRKTTWNICTIPIYSEENGDSLKMVVTTPEPVDAENDTVAVLLRQQKFFHLRKGEVDGTYRIVGDAMLVLYEYSQGSMASSELPRDLKYWQGPLTTICLYDDHISQWCKSSIGTRELWELYVDPSGSKGITLVSARRRQYANSSAYLICYRAMNLEEVHNQYLALSGRYGGPYRIMREWVQNRGFLKDDDGSVAQLIECVLYWRQKKAWGDLNEPSRPNVSPAMISTHRNAWIIANTIRQRWLGVESILADKQYPPLEPDKPTRGNPVIGDSSHLHADRSIDMILALWEDLTDNLICRLNAIADIAGLASSLFEAESPPPNNKTCKGQFLDGLFGQITGRLGEFYKPAKSRHKRSSRAGGNRSRPKSSPLETPSPLSFNSVLDSATPSSRNSSPRCSMDQSNPCFACVDLQDTKGAVEWQAHWKVPKSRASLKAAMKTLHIQHYGDRRRRAVANEPLLRKRCLKLGMLTDLAARSLNMETVAIL</sequence>
<dbReference type="PANTHER" id="PTHR24148">
    <property type="entry name" value="ANKYRIN REPEAT DOMAIN-CONTAINING PROTEIN 39 HOMOLOG-RELATED"/>
    <property type="match status" value="1"/>
</dbReference>
<evidence type="ECO:0000313" key="4">
    <source>
        <dbReference type="Proteomes" id="UP001396898"/>
    </source>
</evidence>
<dbReference type="EMBL" id="JAQQWI010000007">
    <property type="protein sequence ID" value="KAK8028649.1"/>
    <property type="molecule type" value="Genomic_DNA"/>
</dbReference>
<dbReference type="Proteomes" id="UP001396898">
    <property type="component" value="Unassembled WGS sequence"/>
</dbReference>